<feature type="domain" description="YiaAB two helix" evidence="3">
    <location>
        <begin position="30"/>
        <end position="83"/>
    </location>
</feature>
<dbReference type="EMBL" id="QKRB01000031">
    <property type="protein sequence ID" value="PZD97186.1"/>
    <property type="molecule type" value="Genomic_DNA"/>
</dbReference>
<dbReference type="InterPro" id="IPR008024">
    <property type="entry name" value="YiaAB"/>
</dbReference>
<organism evidence="4 5">
    <name type="scientific">Paenibacillus sambharensis</name>
    <dbReference type="NCBI Taxonomy" id="1803190"/>
    <lineage>
        <taxon>Bacteria</taxon>
        <taxon>Bacillati</taxon>
        <taxon>Bacillota</taxon>
        <taxon>Bacilli</taxon>
        <taxon>Bacillales</taxon>
        <taxon>Paenibacillaceae</taxon>
        <taxon>Paenibacillus</taxon>
    </lineage>
</organism>
<dbReference type="GO" id="GO:0006974">
    <property type="term" value="P:DNA damage response"/>
    <property type="evidence" value="ECO:0007669"/>
    <property type="project" value="TreeGrafter"/>
</dbReference>
<evidence type="ECO:0000313" key="4">
    <source>
        <dbReference type="EMBL" id="PZD97186.1"/>
    </source>
</evidence>
<feature type="region of interest" description="Disordered" evidence="1">
    <location>
        <begin position="1"/>
        <end position="23"/>
    </location>
</feature>
<comment type="caution">
    <text evidence="4">The sequence shown here is derived from an EMBL/GenBank/DDBJ whole genome shotgun (WGS) entry which is preliminary data.</text>
</comment>
<dbReference type="Pfam" id="PF05360">
    <property type="entry name" value="YiaAB"/>
    <property type="match status" value="1"/>
</dbReference>
<name>A0A2W1LDK8_9BACL</name>
<keyword evidence="2" id="KW-0472">Membrane</keyword>
<dbReference type="PANTHER" id="PTHR37290:SF1">
    <property type="entry name" value="INNER MEMBRANE PROTEIN YIAA"/>
    <property type="match status" value="1"/>
</dbReference>
<protein>
    <recommendedName>
        <fullName evidence="3">YiaAB two helix domain-containing protein</fullName>
    </recommendedName>
</protein>
<keyword evidence="2" id="KW-0812">Transmembrane</keyword>
<evidence type="ECO:0000256" key="2">
    <source>
        <dbReference type="SAM" id="Phobius"/>
    </source>
</evidence>
<dbReference type="OrthoDB" id="3295178at2"/>
<dbReference type="GO" id="GO:0005886">
    <property type="term" value="C:plasma membrane"/>
    <property type="evidence" value="ECO:0007669"/>
    <property type="project" value="TreeGrafter"/>
</dbReference>
<evidence type="ECO:0000259" key="3">
    <source>
        <dbReference type="Pfam" id="PF05360"/>
    </source>
</evidence>
<dbReference type="Proteomes" id="UP000249522">
    <property type="component" value="Unassembled WGS sequence"/>
</dbReference>
<dbReference type="InterPro" id="IPR038972">
    <property type="entry name" value="YiaA-like"/>
</dbReference>
<accession>A0A2W1LDK8</accession>
<sequence>MASFTLQKVIRDNEEDKNSQASRPRNTMAFTAMAFVFFAVSAALTLGGIIWYLEQPFSVKGYYGMGVFCTIMASFTLQKVIRDNEEDKRQSGRMEAIVD</sequence>
<evidence type="ECO:0000313" key="5">
    <source>
        <dbReference type="Proteomes" id="UP000249522"/>
    </source>
</evidence>
<gene>
    <name evidence="4" type="ORF">DNH61_04530</name>
</gene>
<proteinExistence type="predicted"/>
<dbReference type="AlphaFoldDB" id="A0A2W1LDK8"/>
<keyword evidence="5" id="KW-1185">Reference proteome</keyword>
<reference evidence="4 5" key="1">
    <citation type="submission" date="2018-06" db="EMBL/GenBank/DDBJ databases">
        <title>Paenibacillus imtechensis sp. nov.</title>
        <authorList>
            <person name="Pinnaka A.K."/>
            <person name="Singh H."/>
            <person name="Kaur M."/>
        </authorList>
    </citation>
    <scope>NUCLEOTIDE SEQUENCE [LARGE SCALE GENOMIC DNA]</scope>
    <source>
        <strain evidence="4 5">SMB1</strain>
    </source>
</reference>
<feature type="transmembrane region" description="Helical" evidence="2">
    <location>
        <begin position="62"/>
        <end position="81"/>
    </location>
</feature>
<feature type="compositionally biased region" description="Basic and acidic residues" evidence="1">
    <location>
        <begin position="9"/>
        <end position="18"/>
    </location>
</feature>
<feature type="transmembrane region" description="Helical" evidence="2">
    <location>
        <begin position="27"/>
        <end position="50"/>
    </location>
</feature>
<evidence type="ECO:0000256" key="1">
    <source>
        <dbReference type="SAM" id="MobiDB-lite"/>
    </source>
</evidence>
<keyword evidence="2" id="KW-1133">Transmembrane helix</keyword>
<dbReference type="PANTHER" id="PTHR37290">
    <property type="entry name" value="INNER MEMBRANE PROTEIN YIAA-RELATED"/>
    <property type="match status" value="1"/>
</dbReference>